<dbReference type="RefSeq" id="XP_009526582.1">
    <property type="nucleotide sequence ID" value="XM_009528287.1"/>
</dbReference>
<dbReference type="GO" id="GO:0051321">
    <property type="term" value="P:meiotic cell cycle"/>
    <property type="evidence" value="ECO:0007669"/>
    <property type="project" value="TreeGrafter"/>
</dbReference>
<organism evidence="8 9">
    <name type="scientific">Phytophthora sojae (strain P6497)</name>
    <name type="common">Soybean stem and root rot agent</name>
    <name type="synonym">Phytophthora megasperma f. sp. glycines</name>
    <dbReference type="NCBI Taxonomy" id="1094619"/>
    <lineage>
        <taxon>Eukaryota</taxon>
        <taxon>Sar</taxon>
        <taxon>Stramenopiles</taxon>
        <taxon>Oomycota</taxon>
        <taxon>Peronosporomycetes</taxon>
        <taxon>Peronosporales</taxon>
        <taxon>Peronosporaceae</taxon>
        <taxon>Phytophthora</taxon>
    </lineage>
</organism>
<dbReference type="Proteomes" id="UP000002640">
    <property type="component" value="Unassembled WGS sequence"/>
</dbReference>
<evidence type="ECO:0000256" key="5">
    <source>
        <dbReference type="ARBA" id="ARBA00023212"/>
    </source>
</evidence>
<keyword evidence="5" id="KW-0206">Cytoskeleton</keyword>
<evidence type="ECO:0000256" key="1">
    <source>
        <dbReference type="ARBA" id="ARBA00004245"/>
    </source>
</evidence>
<dbReference type="GO" id="GO:0051011">
    <property type="term" value="F:microtubule minus-end binding"/>
    <property type="evidence" value="ECO:0007669"/>
    <property type="project" value="TreeGrafter"/>
</dbReference>
<evidence type="ECO:0000256" key="4">
    <source>
        <dbReference type="ARBA" id="ARBA00022701"/>
    </source>
</evidence>
<evidence type="ECO:0000256" key="3">
    <source>
        <dbReference type="ARBA" id="ARBA00022490"/>
    </source>
</evidence>
<comment type="subcellular location">
    <subcellularLocation>
        <location evidence="1">Cytoplasm</location>
        <location evidence="1">Cytoskeleton</location>
    </subcellularLocation>
</comment>
<dbReference type="STRING" id="1094619.G4ZG40"/>
<dbReference type="GO" id="GO:0000930">
    <property type="term" value="C:gamma-tubulin complex"/>
    <property type="evidence" value="ECO:0007669"/>
    <property type="project" value="TreeGrafter"/>
</dbReference>
<dbReference type="Pfam" id="PF04130">
    <property type="entry name" value="GCP_C_terminal"/>
    <property type="match status" value="1"/>
</dbReference>
<dbReference type="GO" id="GO:0007020">
    <property type="term" value="P:microtubule nucleation"/>
    <property type="evidence" value="ECO:0007669"/>
    <property type="project" value="InterPro"/>
</dbReference>
<evidence type="ECO:0000256" key="6">
    <source>
        <dbReference type="SAM" id="MobiDB-lite"/>
    </source>
</evidence>
<dbReference type="GeneID" id="20650123"/>
<dbReference type="InParanoid" id="G4ZG40"/>
<dbReference type="AlphaFoldDB" id="G4ZG40"/>
<comment type="similarity">
    <text evidence="2">Belongs to the TUBGCP family.</text>
</comment>
<protein>
    <recommendedName>
        <fullName evidence="7">Gamma tubulin complex component C-terminal domain-containing protein</fullName>
    </recommendedName>
</protein>
<dbReference type="InterPro" id="IPR040457">
    <property type="entry name" value="GCP_C"/>
</dbReference>
<reference evidence="8 9" key="1">
    <citation type="journal article" date="2006" name="Science">
        <title>Phytophthora genome sequences uncover evolutionary origins and mechanisms of pathogenesis.</title>
        <authorList>
            <person name="Tyler B.M."/>
            <person name="Tripathy S."/>
            <person name="Zhang X."/>
            <person name="Dehal P."/>
            <person name="Jiang R.H."/>
            <person name="Aerts A."/>
            <person name="Arredondo F.D."/>
            <person name="Baxter L."/>
            <person name="Bensasson D."/>
            <person name="Beynon J.L."/>
            <person name="Chapman J."/>
            <person name="Damasceno C.M."/>
            <person name="Dorrance A.E."/>
            <person name="Dou D."/>
            <person name="Dickerman A.W."/>
            <person name="Dubchak I.L."/>
            <person name="Garbelotto M."/>
            <person name="Gijzen M."/>
            <person name="Gordon S.G."/>
            <person name="Govers F."/>
            <person name="Grunwald N.J."/>
            <person name="Huang W."/>
            <person name="Ivors K.L."/>
            <person name="Jones R.W."/>
            <person name="Kamoun S."/>
            <person name="Krampis K."/>
            <person name="Lamour K.H."/>
            <person name="Lee M.K."/>
            <person name="McDonald W.H."/>
            <person name="Medina M."/>
            <person name="Meijer H.J."/>
            <person name="Nordberg E.K."/>
            <person name="Maclean D.J."/>
            <person name="Ospina-Giraldo M.D."/>
            <person name="Morris P.F."/>
            <person name="Phuntumart V."/>
            <person name="Putnam N.H."/>
            <person name="Rash S."/>
            <person name="Rose J.K."/>
            <person name="Sakihama Y."/>
            <person name="Salamov A.A."/>
            <person name="Savidor A."/>
            <person name="Scheuring C.F."/>
            <person name="Smith B.M."/>
            <person name="Sobral B.W."/>
            <person name="Terry A."/>
            <person name="Torto-Alalibo T.A."/>
            <person name="Win J."/>
            <person name="Xu Z."/>
            <person name="Zhang H."/>
            <person name="Grigoriev I.V."/>
            <person name="Rokhsar D.S."/>
            <person name="Boore J.L."/>
        </authorList>
    </citation>
    <scope>NUCLEOTIDE SEQUENCE [LARGE SCALE GENOMIC DNA]</scope>
    <source>
        <strain evidence="8 9">P6497</strain>
    </source>
</reference>
<dbReference type="EMBL" id="JH159154">
    <property type="protein sequence ID" value="EGZ17524.1"/>
    <property type="molecule type" value="Genomic_DNA"/>
</dbReference>
<dbReference type="InterPro" id="IPR042241">
    <property type="entry name" value="GCP_C_sf"/>
</dbReference>
<dbReference type="InterPro" id="IPR007259">
    <property type="entry name" value="GCP"/>
</dbReference>
<dbReference type="Gene3D" id="1.20.120.1900">
    <property type="entry name" value="Gamma-tubulin complex, C-terminal domain"/>
    <property type="match status" value="1"/>
</dbReference>
<feature type="domain" description="Gamma tubulin complex component C-terminal" evidence="7">
    <location>
        <begin position="731"/>
        <end position="1095"/>
    </location>
</feature>
<keyword evidence="3" id="KW-0963">Cytoplasm</keyword>
<feature type="region of interest" description="Disordered" evidence="6">
    <location>
        <begin position="181"/>
        <end position="217"/>
    </location>
</feature>
<keyword evidence="9" id="KW-1185">Reference proteome</keyword>
<proteinExistence type="inferred from homology"/>
<evidence type="ECO:0000313" key="9">
    <source>
        <dbReference type="Proteomes" id="UP000002640"/>
    </source>
</evidence>
<gene>
    <name evidence="8" type="ORF">PHYSODRAFT_360535</name>
</gene>
<dbReference type="GO" id="GO:0000278">
    <property type="term" value="P:mitotic cell cycle"/>
    <property type="evidence" value="ECO:0007669"/>
    <property type="project" value="TreeGrafter"/>
</dbReference>
<dbReference type="GO" id="GO:0000922">
    <property type="term" value="C:spindle pole"/>
    <property type="evidence" value="ECO:0007669"/>
    <property type="project" value="InterPro"/>
</dbReference>
<accession>G4ZG40</accession>
<dbReference type="GO" id="GO:0005874">
    <property type="term" value="C:microtubule"/>
    <property type="evidence" value="ECO:0007669"/>
    <property type="project" value="UniProtKB-KW"/>
</dbReference>
<dbReference type="GO" id="GO:0043015">
    <property type="term" value="F:gamma-tubulin binding"/>
    <property type="evidence" value="ECO:0007669"/>
    <property type="project" value="InterPro"/>
</dbReference>
<feature type="region of interest" description="Disordered" evidence="6">
    <location>
        <begin position="124"/>
        <end position="148"/>
    </location>
</feature>
<feature type="compositionally biased region" description="Basic residues" evidence="6">
    <location>
        <begin position="1141"/>
        <end position="1151"/>
    </location>
</feature>
<dbReference type="PANTHER" id="PTHR19302">
    <property type="entry name" value="GAMMA TUBULIN COMPLEX PROTEIN"/>
    <property type="match status" value="1"/>
</dbReference>
<feature type="compositionally biased region" description="Acidic residues" evidence="6">
    <location>
        <begin position="181"/>
        <end position="201"/>
    </location>
</feature>
<evidence type="ECO:0000256" key="2">
    <source>
        <dbReference type="ARBA" id="ARBA00010337"/>
    </source>
</evidence>
<dbReference type="GO" id="GO:0051225">
    <property type="term" value="P:spindle assembly"/>
    <property type="evidence" value="ECO:0007669"/>
    <property type="project" value="TreeGrafter"/>
</dbReference>
<feature type="region of interest" description="Disordered" evidence="6">
    <location>
        <begin position="1098"/>
        <end position="1151"/>
    </location>
</feature>
<feature type="region of interest" description="Disordered" evidence="6">
    <location>
        <begin position="27"/>
        <end position="46"/>
    </location>
</feature>
<name>G4ZG40_PHYSP</name>
<feature type="compositionally biased region" description="Low complexity" evidence="6">
    <location>
        <begin position="1105"/>
        <end position="1117"/>
    </location>
</feature>
<dbReference type="KEGG" id="psoj:PHYSODRAFT_360535"/>
<keyword evidence="4" id="KW-0493">Microtubule</keyword>
<dbReference type="PANTHER" id="PTHR19302:SF33">
    <property type="entry name" value="GAMMA-TUBULIN COMPLEX COMPONENT 5"/>
    <property type="match status" value="1"/>
</dbReference>
<evidence type="ECO:0000259" key="7">
    <source>
        <dbReference type="Pfam" id="PF04130"/>
    </source>
</evidence>
<evidence type="ECO:0000313" key="8">
    <source>
        <dbReference type="EMBL" id="EGZ17524.1"/>
    </source>
</evidence>
<sequence>MAPVPAWTREWRPLARQLCARVLDRQPHDGYNNEEDDREEAASSLPQETLLLRADRVVGQLYSHRFAACLPQDVQSHTEALATKFRVHSLEDRAEKLLRLGAQCDPQVLKLLLELATAPTAASDRDVAVDEDGDGDAPSAWKTALQQEQSRQQRQRLMQDQLVEELLQISTNDEWYQAWDASDDEDSDWSEVDDVVAEEESPSSKTRQRNGKRSSDVMEEVEAEVEAVEEVLDEETMRDRILCRYHPEVERDDEMGVDNEEVQDPTCLLEKNSLVPFTLERPWLLCEAVVKSGQGGSLSNCVAPRRLIHERTVVSMVFEALDGVESLMFELRPAQPTPVIFSVDFRTKAVERSRRSLEVAVGHLSPLALHHMLDEFAVAASELQLLRDLLGFIRRARDLSEQHRCVTLEGLANALSGVVGQLIETIRTVEQEMCSAITLSDDSGSSPWSGIAARQPTLLGVFGGLRETFKLISWLKRVLVQCFQGLSERQWHEIRRAEQAKCVLDALYCMMEVEYVEGVVPDERASAAGGLSRSEVLLRLFVGALNPYLVLVNRMLFERGHFETIPLDGELFFATPASISVNASPMRERNQSFREGLPTLAPFEVHRSLVPRFLDSVIDLMNEALASRQMKNRFLQQQQCTAEESLVEPGQPRPSLRELLAHELETMGIQGGSLSLAQRSGDIPPSLERIMMECVPFNRILERCLTSHIEDKCQELNGEITDIFRDKMGYMEHVKALRMFVLMEQQDVFNVFSEMLVAHMQENPVAWADSEKINAFHQSAVQGVFEDNSLSSSQQQIGGRLCVRVDFNRLDGATGGAKIDITTMKCLHFSFAVQQPLRVLFSASIMQKYSRLGVFLVQVKAVESALVKVRSVIGRAAATALLSLTSDRNVASHAVQINTPASTVLLFADMRQLLIQVADMLHYTKSILNYLTSQVSSEGWSKYCHILRSSRSLAEMDATHEQYLEHLLNRFFLLDKHAAVIQYILTTFNHILRFVGYVNDFVSAVDRNLRKYFPTSWSEDDGSDEETKPVASKTPKTRLLLHPDFNVLYADMIRSANEFKRQSHFLVVMLTAMQKHGASPHVNEIVTQLNYNYFYHQQETRSRVQPPAQQQQQQQQPVNHARRGPQLNRAESLRAPPAPKKFSRTRSVHIP</sequence>
<dbReference type="GO" id="GO:0031122">
    <property type="term" value="P:cytoplasmic microtubule organization"/>
    <property type="evidence" value="ECO:0007669"/>
    <property type="project" value="TreeGrafter"/>
</dbReference>
<dbReference type="OMA" id="HSMEVEF"/>